<dbReference type="PANTHER" id="PTHR19282:SF544">
    <property type="entry name" value="TETRASPANIN"/>
    <property type="match status" value="1"/>
</dbReference>
<keyword evidence="5 7" id="KW-0472">Membrane</keyword>
<evidence type="ECO:0000256" key="6">
    <source>
        <dbReference type="PIRSR" id="PIRSR002419-1"/>
    </source>
</evidence>
<dbReference type="InterPro" id="IPR018503">
    <property type="entry name" value="Tetraspanin_CS"/>
</dbReference>
<evidence type="ECO:0000256" key="2">
    <source>
        <dbReference type="ARBA" id="ARBA00006840"/>
    </source>
</evidence>
<dbReference type="InterPro" id="IPR000301">
    <property type="entry name" value="Tetraspanin_animals"/>
</dbReference>
<evidence type="ECO:0000313" key="9">
    <source>
        <dbReference type="Proteomes" id="UP000281553"/>
    </source>
</evidence>
<dbReference type="PRINTS" id="PR00259">
    <property type="entry name" value="TMFOUR"/>
</dbReference>
<evidence type="ECO:0000256" key="7">
    <source>
        <dbReference type="RuleBase" id="RU361218"/>
    </source>
</evidence>
<feature type="disulfide bond" evidence="6">
    <location>
        <begin position="121"/>
        <end position="154"/>
    </location>
</feature>
<dbReference type="OrthoDB" id="10033535at2759"/>
<dbReference type="Pfam" id="PF00335">
    <property type="entry name" value="Tetraspanin"/>
    <property type="match status" value="1"/>
</dbReference>
<protein>
    <recommendedName>
        <fullName evidence="7">Tetraspanin</fullName>
    </recommendedName>
</protein>
<organism evidence="8 9">
    <name type="scientific">Dibothriocephalus latus</name>
    <name type="common">Fish tapeworm</name>
    <name type="synonym">Diphyllobothrium latum</name>
    <dbReference type="NCBI Taxonomy" id="60516"/>
    <lineage>
        <taxon>Eukaryota</taxon>
        <taxon>Metazoa</taxon>
        <taxon>Spiralia</taxon>
        <taxon>Lophotrochozoa</taxon>
        <taxon>Platyhelminthes</taxon>
        <taxon>Cestoda</taxon>
        <taxon>Eucestoda</taxon>
        <taxon>Diphyllobothriidea</taxon>
        <taxon>Diphyllobothriidae</taxon>
        <taxon>Dibothriocephalus</taxon>
    </lineage>
</organism>
<gene>
    <name evidence="8" type="ORF">DILT_LOCUS6928</name>
</gene>
<feature type="disulfide bond" evidence="6">
    <location>
        <begin position="122"/>
        <end position="139"/>
    </location>
</feature>
<reference evidence="8 9" key="1">
    <citation type="submission" date="2018-11" db="EMBL/GenBank/DDBJ databases">
        <authorList>
            <consortium name="Pathogen Informatics"/>
        </authorList>
    </citation>
    <scope>NUCLEOTIDE SEQUENCE [LARGE SCALE GENOMIC DNA]</scope>
</reference>
<feature type="transmembrane region" description="Helical" evidence="7">
    <location>
        <begin position="167"/>
        <end position="191"/>
    </location>
</feature>
<dbReference type="CDD" id="cd03127">
    <property type="entry name" value="tetraspanin_LEL"/>
    <property type="match status" value="1"/>
</dbReference>
<keyword evidence="4 7" id="KW-1133">Transmembrane helix</keyword>
<comment type="subcellular location">
    <subcellularLocation>
        <location evidence="1 7">Membrane</location>
        <topology evidence="1 7">Multi-pass membrane protein</topology>
    </subcellularLocation>
</comment>
<feature type="transmembrane region" description="Helical" evidence="7">
    <location>
        <begin position="56"/>
        <end position="78"/>
    </location>
</feature>
<dbReference type="GO" id="GO:0005886">
    <property type="term" value="C:plasma membrane"/>
    <property type="evidence" value="ECO:0007669"/>
    <property type="project" value="TreeGrafter"/>
</dbReference>
<dbReference type="Proteomes" id="UP000281553">
    <property type="component" value="Unassembled WGS sequence"/>
</dbReference>
<dbReference type="InterPro" id="IPR018499">
    <property type="entry name" value="Tetraspanin/Peripherin"/>
</dbReference>
<name>A0A3P7LGT4_DIBLA</name>
<keyword evidence="3 7" id="KW-0812">Transmembrane</keyword>
<sequence length="198" mass="21241">MISGFGIYLVIESLKSTITQTIGVSSFVLAVGLLVFLLGFLGCIGACTENVCMLKTFAEIITVLIILEITAGILLFVYREKIEELTAKNIQYRIKQILTAGSVNMAGAQSALDHLQSLLKCCGGEGPQDWKNQEPDSCCAYVITSCQQMYAQGCGEALYNVLKDKTLAMAIIIVLLAFLEIGAIVAACVLAEKLSSCP</sequence>
<keyword evidence="9" id="KW-1185">Reference proteome</keyword>
<dbReference type="PROSITE" id="PS00421">
    <property type="entry name" value="TM4_1"/>
    <property type="match status" value="1"/>
</dbReference>
<evidence type="ECO:0000313" key="8">
    <source>
        <dbReference type="EMBL" id="VDN11097.1"/>
    </source>
</evidence>
<evidence type="ECO:0000256" key="4">
    <source>
        <dbReference type="ARBA" id="ARBA00022989"/>
    </source>
</evidence>
<keyword evidence="6" id="KW-1015">Disulfide bond</keyword>
<dbReference type="PANTHER" id="PTHR19282">
    <property type="entry name" value="TETRASPANIN"/>
    <property type="match status" value="1"/>
</dbReference>
<dbReference type="InterPro" id="IPR008952">
    <property type="entry name" value="Tetraspanin_EC2_sf"/>
</dbReference>
<dbReference type="AlphaFoldDB" id="A0A3P7LGT4"/>
<comment type="similarity">
    <text evidence="2 7">Belongs to the tetraspanin (TM4SF) family.</text>
</comment>
<comment type="caution">
    <text evidence="7">Lacks conserved residue(s) required for the propagation of feature annotation.</text>
</comment>
<accession>A0A3P7LGT4</accession>
<evidence type="ECO:0000256" key="1">
    <source>
        <dbReference type="ARBA" id="ARBA00004141"/>
    </source>
</evidence>
<dbReference type="PIRSF" id="PIRSF002419">
    <property type="entry name" value="Tetraspanin"/>
    <property type="match status" value="1"/>
</dbReference>
<evidence type="ECO:0000256" key="3">
    <source>
        <dbReference type="ARBA" id="ARBA00022692"/>
    </source>
</evidence>
<dbReference type="EMBL" id="UYRU01050685">
    <property type="protein sequence ID" value="VDN11097.1"/>
    <property type="molecule type" value="Genomic_DNA"/>
</dbReference>
<feature type="transmembrane region" description="Helical" evidence="7">
    <location>
        <begin position="22"/>
        <end position="44"/>
    </location>
</feature>
<dbReference type="Gene3D" id="1.10.1450.10">
    <property type="entry name" value="Tetraspanin"/>
    <property type="match status" value="1"/>
</dbReference>
<evidence type="ECO:0000256" key="5">
    <source>
        <dbReference type="ARBA" id="ARBA00023136"/>
    </source>
</evidence>
<dbReference type="SUPFAM" id="SSF48652">
    <property type="entry name" value="Tetraspanin"/>
    <property type="match status" value="1"/>
</dbReference>
<proteinExistence type="inferred from homology"/>